<evidence type="ECO:0000259" key="8">
    <source>
        <dbReference type="SMART" id="SM00245"/>
    </source>
</evidence>
<dbReference type="Pfam" id="PF14685">
    <property type="entry name" value="PDZ_Tricorn"/>
    <property type="match status" value="1"/>
</dbReference>
<keyword evidence="5 7" id="KW-0378">Hydrolase</keyword>
<dbReference type="SUPFAM" id="SSF69304">
    <property type="entry name" value="Tricorn protease N-terminal domain"/>
    <property type="match status" value="1"/>
</dbReference>
<keyword evidence="10" id="KW-1185">Reference proteome</keyword>
<reference evidence="9 10" key="1">
    <citation type="submission" date="2021-03" db="EMBL/GenBank/DDBJ databases">
        <title>Sequencing the genomes of 1000 actinobacteria strains.</title>
        <authorList>
            <person name="Klenk H.-P."/>
        </authorList>
    </citation>
    <scope>NUCLEOTIDE SEQUENCE [LARGE SCALE GENOMIC DNA]</scope>
    <source>
        <strain evidence="9 10">DSM 12936</strain>
    </source>
</reference>
<sequence>MPHYLRSPHLHGDLITFVAADDVWLAPVGGGRAWRLTDDRAPVRSPRFSPDGTHVAWASTRDGHSEVYVVPVEGGDARRLTWWGSATTAVLGWTADGRVLVASAAREANLRRQVVHAVGLDLAVERLPYGPAWGVAVRDDGVTALATVGSRPPAAWKRYRGGTAPQLWLDRTGEARTWERLLPRETASLVDPLWVGGRLLFVSDRLATFPDHADEVANLWSLDVEDPAAGPEQLTRHTAAQGYVRDATTDGHRVVYHAHGTLHLLEGPGTEPRALDVTLPGGLAARRPRRVEPTEQLVELRPDHGGDASLVERRGRAFLLSHRQGPARALVDRSDVRAHLVRPLGRTGSAVLVSDEGGADALEVHPLTGSGEVRRLAAGALGHVLHLESDPAGARVVAVAHDGTVRLVDLADGAVRDVAVARNGEATSPTFSPDGRWLVWSEPWRNEEQGHLVLADLDAPGSAPVALTSGRFADTAPAFTADGRYLAFLSARTFDPRYDSQSFDLSFGAAVRPYLVPLRAAEPAPFGPSAEGWRISKPPTPPEGPVADPAAPPAPVAIDLEGFEERLVAFPVPSGSYRDLQAAHDGVVWVRESGEDTPLGAHRAGVEGERPGDALEFFSFVSREVVELVDRVDSARVSGDGERVVVRAGDDVSVRPVAKAVEPDSPELVAVDLGRLRSELDPVAEWHQMFDENGRLMRDHYWRADLDGVDWDAVLARYRPLVSRLAGHDDLVDLLWETVGELNTSHAYVNPASPPGDQERRLGLLGSDLRPTAEGWRVDRVLPGESSDPEARSPLRAAGVDGREGDLVVAVDGRPVDPAAGPAASLVGTAGSPVELTLRRDGADRRVVVVPLESEEPLRYQDWVRGRARYVAERSAGRLGYVHVPDMMSNGWAQLHRDLHVAAEAEGLVVDVRYNRGGHTSQLVLEQLARRVVGWGTSRHAEVARPYPANALRGPVVFVANEFSGSDGDIVNAGAQAMGLGPVVGVRTWGGVVGIDGRFSLVDGTDVTQPRYATWLHGYGWGLENHGVDPDVEVVHTPADHDAPGDPQLDRAVDEALERLARTPAQVPPELPEPRVR</sequence>
<dbReference type="Gene3D" id="3.90.226.10">
    <property type="entry name" value="2-enoyl-CoA Hydratase, Chain A, domain 1"/>
    <property type="match status" value="1"/>
</dbReference>
<gene>
    <name evidence="9" type="ORF">JOF54_002076</name>
</gene>
<keyword evidence="6 7" id="KW-0720">Serine protease</keyword>
<dbReference type="Gene3D" id="3.30.750.44">
    <property type="match status" value="1"/>
</dbReference>
<dbReference type="Pfam" id="PF26549">
    <property type="entry name" value="Tricorn_N"/>
    <property type="match status" value="1"/>
</dbReference>
<dbReference type="GO" id="GO:0008233">
    <property type="term" value="F:peptidase activity"/>
    <property type="evidence" value="ECO:0007669"/>
    <property type="project" value="UniProtKB-KW"/>
</dbReference>
<dbReference type="InterPro" id="IPR028204">
    <property type="entry name" value="Tricorn_C1"/>
</dbReference>
<dbReference type="PANTHER" id="PTHR43253">
    <property type="entry name" value="TRICORN PROTEASE HOMOLOG 2-RELATED"/>
    <property type="match status" value="1"/>
</dbReference>
<evidence type="ECO:0000256" key="4">
    <source>
        <dbReference type="ARBA" id="ARBA00022670"/>
    </source>
</evidence>
<dbReference type="Gene3D" id="2.30.42.10">
    <property type="match status" value="1"/>
</dbReference>
<evidence type="ECO:0000313" key="10">
    <source>
        <dbReference type="Proteomes" id="UP000758168"/>
    </source>
</evidence>
<protein>
    <recommendedName>
        <fullName evidence="7">Tricorn protease homolog</fullName>
        <ecNumber evidence="7">3.4.21.-</ecNumber>
    </recommendedName>
</protein>
<evidence type="ECO:0000256" key="6">
    <source>
        <dbReference type="ARBA" id="ARBA00022825"/>
    </source>
</evidence>
<dbReference type="SUPFAM" id="SSF50156">
    <property type="entry name" value="PDZ domain-like"/>
    <property type="match status" value="1"/>
</dbReference>
<evidence type="ECO:0000256" key="3">
    <source>
        <dbReference type="ARBA" id="ARBA00022490"/>
    </source>
</evidence>
<name>A0ABS4Z842_9ACTN</name>
<comment type="function">
    <text evidence="7">Degrades oligopeptides.</text>
</comment>
<proteinExistence type="inferred from homology"/>
<dbReference type="Pfam" id="PF03572">
    <property type="entry name" value="Peptidase_S41"/>
    <property type="match status" value="1"/>
</dbReference>
<accession>A0ABS4Z842</accession>
<dbReference type="Proteomes" id="UP000758168">
    <property type="component" value="Unassembled WGS sequence"/>
</dbReference>
<dbReference type="SUPFAM" id="SSF52096">
    <property type="entry name" value="ClpP/crotonase"/>
    <property type="match status" value="1"/>
</dbReference>
<evidence type="ECO:0000313" key="9">
    <source>
        <dbReference type="EMBL" id="MBP2417154.1"/>
    </source>
</evidence>
<dbReference type="SMART" id="SM00245">
    <property type="entry name" value="TSPc"/>
    <property type="match status" value="1"/>
</dbReference>
<dbReference type="EC" id="3.4.21.-" evidence="7"/>
<dbReference type="InterPro" id="IPR015943">
    <property type="entry name" value="WD40/YVTN_repeat-like_dom_sf"/>
</dbReference>
<keyword evidence="3 7" id="KW-0963">Cytoplasm</keyword>
<dbReference type="Pfam" id="PF26550">
    <property type="entry name" value="Tricorn_2nd"/>
    <property type="match status" value="1"/>
</dbReference>
<comment type="similarity">
    <text evidence="2 7">Belongs to the peptidase S41B family.</text>
</comment>
<dbReference type="SUPFAM" id="SSF69322">
    <property type="entry name" value="Tricorn protease domain 2"/>
    <property type="match status" value="1"/>
</dbReference>
<keyword evidence="4 7" id="KW-0645">Protease</keyword>
<dbReference type="InterPro" id="IPR029414">
    <property type="entry name" value="Tricorn_PDZ"/>
</dbReference>
<feature type="domain" description="Tail specific protease" evidence="8">
    <location>
        <begin position="831"/>
        <end position="1035"/>
    </location>
</feature>
<comment type="caution">
    <text evidence="9">The sequence shown here is derived from an EMBL/GenBank/DDBJ whole genome shotgun (WGS) entry which is preliminary data.</text>
</comment>
<dbReference type="InterPro" id="IPR029045">
    <property type="entry name" value="ClpP/crotonase-like_dom_sf"/>
</dbReference>
<evidence type="ECO:0000256" key="5">
    <source>
        <dbReference type="ARBA" id="ARBA00022801"/>
    </source>
</evidence>
<dbReference type="RefSeq" id="WP_210055404.1">
    <property type="nucleotide sequence ID" value="NZ_BAAAMH010000019.1"/>
</dbReference>
<dbReference type="Gene3D" id="2.130.10.10">
    <property type="entry name" value="YVTN repeat-like/Quinoprotein amine dehydrogenase"/>
    <property type="match status" value="1"/>
</dbReference>
<dbReference type="CDD" id="cd07562">
    <property type="entry name" value="Peptidase_S41_TRI"/>
    <property type="match status" value="1"/>
</dbReference>
<dbReference type="Pfam" id="PF14684">
    <property type="entry name" value="Tricorn_C1"/>
    <property type="match status" value="1"/>
</dbReference>
<dbReference type="PANTHER" id="PTHR43253:SF1">
    <property type="entry name" value="TRICORN PROTEASE HOMOLOG 2-RELATED"/>
    <property type="match status" value="1"/>
</dbReference>
<organism evidence="9 10">
    <name type="scientific">Microlunatus capsulatus</name>
    <dbReference type="NCBI Taxonomy" id="99117"/>
    <lineage>
        <taxon>Bacteria</taxon>
        <taxon>Bacillati</taxon>
        <taxon>Actinomycetota</taxon>
        <taxon>Actinomycetes</taxon>
        <taxon>Propionibacteriales</taxon>
        <taxon>Propionibacteriaceae</taxon>
        <taxon>Microlunatus</taxon>
    </lineage>
</organism>
<dbReference type="InterPro" id="IPR036034">
    <property type="entry name" value="PDZ_sf"/>
</dbReference>
<comment type="subcellular location">
    <subcellularLocation>
        <location evidence="1 7">Cytoplasm</location>
    </subcellularLocation>
</comment>
<dbReference type="InterPro" id="IPR005151">
    <property type="entry name" value="Tail-specific_protease"/>
</dbReference>
<dbReference type="EMBL" id="JAGIOB010000001">
    <property type="protein sequence ID" value="MBP2417154.1"/>
    <property type="molecule type" value="Genomic_DNA"/>
</dbReference>
<evidence type="ECO:0000256" key="2">
    <source>
        <dbReference type="ARBA" id="ARBA00008524"/>
    </source>
</evidence>
<dbReference type="Gene3D" id="2.120.10.60">
    <property type="entry name" value="Tricorn protease N-terminal domain"/>
    <property type="match status" value="1"/>
</dbReference>
<evidence type="ECO:0000256" key="1">
    <source>
        <dbReference type="ARBA" id="ARBA00004496"/>
    </source>
</evidence>
<dbReference type="InterPro" id="IPR012393">
    <property type="entry name" value="Tricorn_protease"/>
</dbReference>
<dbReference type="PIRSF" id="PIRSF036421">
    <property type="entry name" value="Tricorn_protease"/>
    <property type="match status" value="1"/>
</dbReference>
<evidence type="ECO:0000256" key="7">
    <source>
        <dbReference type="PIRNR" id="PIRNR036421"/>
    </source>
</evidence>
<dbReference type="GO" id="GO:0006508">
    <property type="term" value="P:proteolysis"/>
    <property type="evidence" value="ECO:0007669"/>
    <property type="project" value="UniProtKB-KW"/>
</dbReference>